<keyword evidence="2" id="KW-0812">Transmembrane</keyword>
<feature type="coiled-coil region" evidence="1">
    <location>
        <begin position="57"/>
        <end position="103"/>
    </location>
</feature>
<dbReference type="Proteomes" id="UP001271591">
    <property type="component" value="Unassembled WGS sequence"/>
</dbReference>
<dbReference type="RefSeq" id="WP_044705417.1">
    <property type="nucleotide sequence ID" value="NZ_JAETYH010000035.1"/>
</dbReference>
<evidence type="ECO:0000256" key="2">
    <source>
        <dbReference type="SAM" id="Phobius"/>
    </source>
</evidence>
<evidence type="ECO:0000313" key="3">
    <source>
        <dbReference type="EMBL" id="MDW9353681.1"/>
    </source>
</evidence>
<keyword evidence="1" id="KW-0175">Coiled coil</keyword>
<dbReference type="EMBL" id="JAWPMK010000006">
    <property type="protein sequence ID" value="MDW9353681.1"/>
    <property type="molecule type" value="Genomic_DNA"/>
</dbReference>
<comment type="caution">
    <text evidence="3">The sequence shown here is derived from an EMBL/GenBank/DDBJ whole genome shotgun (WGS) entry which is preliminary data.</text>
</comment>
<organism evidence="3 4">
    <name type="scientific">Escherichia coli</name>
    <dbReference type="NCBI Taxonomy" id="562"/>
    <lineage>
        <taxon>Bacteria</taxon>
        <taxon>Pseudomonadati</taxon>
        <taxon>Pseudomonadota</taxon>
        <taxon>Gammaproteobacteria</taxon>
        <taxon>Enterobacterales</taxon>
        <taxon>Enterobacteriaceae</taxon>
        <taxon>Escherichia</taxon>
    </lineage>
</organism>
<evidence type="ECO:0000313" key="4">
    <source>
        <dbReference type="Proteomes" id="UP001271591"/>
    </source>
</evidence>
<name>A0AAP6B444_ECOLX</name>
<sequence>MSGNATNEIILAKINDILVDFNELNNQINNFPEKFSGKIDAINFAIKQTPDALEESLKKLFSAAEELEKTVQKSTDECRVSMRAYAINELDNLKVKISEAINESIKDSIDMPLDQAKERIVQINKMLQNSTGVEMSTRVAFGIGGLLGLSFLSLAMCISAGYLYFQERSKAERYHNAYREQQIVIERLPPETQRQFRDELGRYLTRNQK</sequence>
<dbReference type="AlphaFoldDB" id="A0AAP6B444"/>
<proteinExistence type="predicted"/>
<protein>
    <submittedName>
        <fullName evidence="3">Uncharacterized protein</fullName>
    </submittedName>
</protein>
<reference evidence="3" key="1">
    <citation type="submission" date="2023-10" db="EMBL/GenBank/DDBJ databases">
        <title>Draft Genome Sequence of a Shiga toxin-producing Escherichia coli strain from deer meat showing an IS-element integration in the B-subunit of the Shiga toxin Stx2b gene.</title>
        <authorList>
            <person name="Projahn M."/>
            <person name="Borowiak M."/>
        </authorList>
    </citation>
    <scope>NUCLEOTIDE SEQUENCE</scope>
    <source>
        <strain evidence="3">BfR-EC-18960</strain>
    </source>
</reference>
<accession>A0AAP6B444</accession>
<feature type="transmembrane region" description="Helical" evidence="2">
    <location>
        <begin position="139"/>
        <end position="165"/>
    </location>
</feature>
<keyword evidence="2" id="KW-0472">Membrane</keyword>
<evidence type="ECO:0000256" key="1">
    <source>
        <dbReference type="SAM" id="Coils"/>
    </source>
</evidence>
<keyword evidence="2" id="KW-1133">Transmembrane helix</keyword>
<gene>
    <name evidence="3" type="ORF">R8G00_30210</name>
</gene>